<keyword evidence="5" id="KW-0393">Immunoglobulin domain</keyword>
<keyword evidence="9" id="KW-1185">Reference proteome</keyword>
<evidence type="ECO:0000259" key="7">
    <source>
        <dbReference type="PROSITE" id="PS50835"/>
    </source>
</evidence>
<name>A0A803T6M9_ANOCA</name>
<accession>A0A803T6M9</accession>
<organism evidence="8 9">
    <name type="scientific">Anolis carolinensis</name>
    <name type="common">Green anole</name>
    <name type="synonym">American chameleon</name>
    <dbReference type="NCBI Taxonomy" id="28377"/>
    <lineage>
        <taxon>Eukaryota</taxon>
        <taxon>Metazoa</taxon>
        <taxon>Chordata</taxon>
        <taxon>Craniata</taxon>
        <taxon>Vertebrata</taxon>
        <taxon>Euteleostomi</taxon>
        <taxon>Lepidosauria</taxon>
        <taxon>Squamata</taxon>
        <taxon>Bifurcata</taxon>
        <taxon>Unidentata</taxon>
        <taxon>Episquamata</taxon>
        <taxon>Toxicofera</taxon>
        <taxon>Iguania</taxon>
        <taxon>Dactyloidae</taxon>
        <taxon>Anolis</taxon>
    </lineage>
</organism>
<evidence type="ECO:0000313" key="8">
    <source>
        <dbReference type="Ensembl" id="ENSACAP00000030869.1"/>
    </source>
</evidence>
<dbReference type="PROSITE" id="PS50835">
    <property type="entry name" value="IG_LIKE"/>
    <property type="match status" value="1"/>
</dbReference>
<dbReference type="PANTHER" id="PTHR19343:SF13">
    <property type="entry name" value="T CELL RECEPTOR ALPHA VARIABLE 21"/>
    <property type="match status" value="1"/>
</dbReference>
<dbReference type="PANTHER" id="PTHR19343">
    <property type="entry name" value="T CELL RECEPTOR ALPHA VARIABLE 1-2"/>
    <property type="match status" value="1"/>
</dbReference>
<dbReference type="InterPro" id="IPR003597">
    <property type="entry name" value="Ig_C1-set"/>
</dbReference>
<sequence length="265" mass="29857">MPFVDLPWLILPTAVPNDTTLSLLSALVGKVSAMTVIQEPPFASFSQGKELTFNCSHSESGSYHFFWYRQQPGKIELQVLGNLYFFDNKLTEIDTSLETPISKLYFLHSQHYCRISNLSLRHARIIHTYTKSNNIFTWLYIFNKYSSIPVGIPNSGIPVGTAKCVLSIPKTVTSSNSITLVCLAHGFSYAWPLDVIWKRDGQAVPRFSAATEEPKAEGKCSFGIASRLSIATSEWKEGHTYSCHVHSTCRIPILPSVEELQRWRH</sequence>
<keyword evidence="6" id="KW-1279">T cell receptor</keyword>
<dbReference type="Pfam" id="PF07654">
    <property type="entry name" value="C1-set"/>
    <property type="match status" value="1"/>
</dbReference>
<dbReference type="Gene3D" id="2.60.40.10">
    <property type="entry name" value="Immunoglobulins"/>
    <property type="match status" value="2"/>
</dbReference>
<dbReference type="InterPro" id="IPR051006">
    <property type="entry name" value="TCR_variable_domain"/>
</dbReference>
<protein>
    <recommendedName>
        <fullName evidence="7">Ig-like domain-containing protein</fullName>
    </recommendedName>
</protein>
<dbReference type="GeneTree" id="ENSGT00960000189416"/>
<evidence type="ECO:0000313" key="9">
    <source>
        <dbReference type="Proteomes" id="UP000001646"/>
    </source>
</evidence>
<dbReference type="InterPro" id="IPR013783">
    <property type="entry name" value="Ig-like_fold"/>
</dbReference>
<evidence type="ECO:0000256" key="1">
    <source>
        <dbReference type="ARBA" id="ARBA00022729"/>
    </source>
</evidence>
<dbReference type="SUPFAM" id="SSF48726">
    <property type="entry name" value="Immunoglobulin"/>
    <property type="match status" value="2"/>
</dbReference>
<proteinExistence type="predicted"/>
<evidence type="ECO:0000256" key="6">
    <source>
        <dbReference type="ARBA" id="ARBA00043266"/>
    </source>
</evidence>
<dbReference type="GO" id="GO:0002250">
    <property type="term" value="P:adaptive immune response"/>
    <property type="evidence" value="ECO:0007669"/>
    <property type="project" value="UniProtKB-KW"/>
</dbReference>
<dbReference type="Ensembl" id="ENSACAT00000053161.1">
    <property type="protein sequence ID" value="ENSACAP00000030869.1"/>
    <property type="gene ID" value="ENSACAG00000042368.1"/>
</dbReference>
<evidence type="ECO:0000256" key="2">
    <source>
        <dbReference type="ARBA" id="ARBA00022859"/>
    </source>
</evidence>
<dbReference type="AlphaFoldDB" id="A0A803T6M9"/>
<reference evidence="8 9" key="1">
    <citation type="submission" date="2009-12" db="EMBL/GenBank/DDBJ databases">
        <title>The Genome Sequence of Anolis carolinensis (Green Anole Lizard).</title>
        <authorList>
            <consortium name="The Genome Sequencing Platform"/>
            <person name="Di Palma F."/>
            <person name="Alfoldi J."/>
            <person name="Heiman D."/>
            <person name="Young S."/>
            <person name="Grabherr M."/>
            <person name="Johnson J."/>
            <person name="Lander E.S."/>
            <person name="Lindblad-Toh K."/>
        </authorList>
    </citation>
    <scope>NUCLEOTIDE SEQUENCE [LARGE SCALE GENOMIC DNA]</scope>
    <source>
        <strain evidence="8 9">JBL SC #1</strain>
    </source>
</reference>
<reference evidence="8" key="2">
    <citation type="submission" date="2025-08" db="UniProtKB">
        <authorList>
            <consortium name="Ensembl"/>
        </authorList>
    </citation>
    <scope>IDENTIFICATION</scope>
</reference>
<dbReference type="Proteomes" id="UP000001646">
    <property type="component" value="Chromosome 1"/>
</dbReference>
<dbReference type="GO" id="GO:0042101">
    <property type="term" value="C:T cell receptor complex"/>
    <property type="evidence" value="ECO:0007669"/>
    <property type="project" value="UniProtKB-KW"/>
</dbReference>
<dbReference type="InterPro" id="IPR007110">
    <property type="entry name" value="Ig-like_dom"/>
</dbReference>
<keyword evidence="4" id="KW-0675">Receptor</keyword>
<reference evidence="8" key="3">
    <citation type="submission" date="2025-09" db="UniProtKB">
        <authorList>
            <consortium name="Ensembl"/>
        </authorList>
    </citation>
    <scope>IDENTIFICATION</scope>
</reference>
<keyword evidence="3" id="KW-1064">Adaptive immunity</keyword>
<dbReference type="InterPro" id="IPR036179">
    <property type="entry name" value="Ig-like_dom_sf"/>
</dbReference>
<dbReference type="SMART" id="SM00407">
    <property type="entry name" value="IGc1"/>
    <property type="match status" value="1"/>
</dbReference>
<keyword evidence="1" id="KW-0732">Signal</keyword>
<evidence type="ECO:0000256" key="3">
    <source>
        <dbReference type="ARBA" id="ARBA00023130"/>
    </source>
</evidence>
<evidence type="ECO:0000256" key="4">
    <source>
        <dbReference type="ARBA" id="ARBA00023170"/>
    </source>
</evidence>
<feature type="domain" description="Ig-like" evidence="7">
    <location>
        <begin position="153"/>
        <end position="245"/>
    </location>
</feature>
<keyword evidence="2" id="KW-0391">Immunity</keyword>
<evidence type="ECO:0000256" key="5">
    <source>
        <dbReference type="ARBA" id="ARBA00023319"/>
    </source>
</evidence>